<evidence type="ECO:0000313" key="1">
    <source>
        <dbReference type="EMBL" id="KAL0523746.1"/>
    </source>
</evidence>
<sequence length="158" mass="17016">MDEVVSYIKYDPRKEGVRVEFSIQCHTVPMSPFACGTCARHTRLPASMKCAPPGVVCLELFCIGELDTVEDQPGILSVALQGLQSKAGARLRTPLPLCEVGCVPPLTAVPIVLHEMNLVELGDIFFEDFGKSKSVRSFKGNDNGPKVAGSGGPRCVLR</sequence>
<dbReference type="EMBL" id="JBAMZN010000026">
    <property type="protein sequence ID" value="KAL0523746.1"/>
    <property type="molecule type" value="Genomic_DNA"/>
</dbReference>
<gene>
    <name evidence="1" type="ORF">Q4I28_004152</name>
</gene>
<dbReference type="AlphaFoldDB" id="A0AAW3BQM0"/>
<organism evidence="1 2">
    <name type="scientific">Leishmania naiffi</name>
    <dbReference type="NCBI Taxonomy" id="5678"/>
    <lineage>
        <taxon>Eukaryota</taxon>
        <taxon>Discoba</taxon>
        <taxon>Euglenozoa</taxon>
        <taxon>Kinetoplastea</taxon>
        <taxon>Metakinetoplastina</taxon>
        <taxon>Trypanosomatida</taxon>
        <taxon>Trypanosomatidae</taxon>
        <taxon>Leishmaniinae</taxon>
        <taxon>Leishmania</taxon>
        <taxon>Leishmania naiffi species complex</taxon>
    </lineage>
</organism>
<evidence type="ECO:0000313" key="2">
    <source>
        <dbReference type="Proteomes" id="UP001501274"/>
    </source>
</evidence>
<reference evidence="1 2" key="1">
    <citation type="submission" date="2024-02" db="EMBL/GenBank/DDBJ databases">
        <title>FIRST GENOME SEQUENCES OF Leishmania (Viannia) shawi, Leishmania (Viannia) lindenbergi AND Leishmania (Viannia) utingensis.</title>
        <authorList>
            <person name="Resadore F."/>
            <person name="Custodio M.G.F."/>
            <person name="Boite M.C."/>
            <person name="Cupolillo E."/>
            <person name="Ferreira G.E.M."/>
        </authorList>
    </citation>
    <scope>NUCLEOTIDE SEQUENCE [LARGE SCALE GENOMIC DNA]</scope>
    <source>
        <strain evidence="1 2">MDAS/BR/1979/M5533</strain>
    </source>
</reference>
<dbReference type="Proteomes" id="UP001501274">
    <property type="component" value="Unassembled WGS sequence"/>
</dbReference>
<accession>A0AAW3BQM0</accession>
<proteinExistence type="predicted"/>
<protein>
    <submittedName>
        <fullName evidence="1">Uncharacterized protein</fullName>
    </submittedName>
</protein>
<name>A0AAW3BQM0_9TRYP</name>
<keyword evidence="2" id="KW-1185">Reference proteome</keyword>
<comment type="caution">
    <text evidence="1">The sequence shown here is derived from an EMBL/GenBank/DDBJ whole genome shotgun (WGS) entry which is preliminary data.</text>
</comment>